<organism evidence="1 2">
    <name type="scientific">Paenibacillus rhizosphaerae</name>
    <dbReference type="NCBI Taxonomy" id="297318"/>
    <lineage>
        <taxon>Bacteria</taxon>
        <taxon>Bacillati</taxon>
        <taxon>Bacillota</taxon>
        <taxon>Bacilli</taxon>
        <taxon>Bacillales</taxon>
        <taxon>Paenibacillaceae</taxon>
        <taxon>Paenibacillus</taxon>
    </lineage>
</organism>
<proteinExistence type="predicted"/>
<evidence type="ECO:0000313" key="1">
    <source>
        <dbReference type="EMBL" id="OMF49481.1"/>
    </source>
</evidence>
<dbReference type="STRING" id="297318.BK138_29840"/>
<dbReference type="EMBL" id="MRTP01000014">
    <property type="protein sequence ID" value="OMF49481.1"/>
    <property type="molecule type" value="Genomic_DNA"/>
</dbReference>
<comment type="caution">
    <text evidence="1">The sequence shown here is derived from an EMBL/GenBank/DDBJ whole genome shotgun (WGS) entry which is preliminary data.</text>
</comment>
<dbReference type="AlphaFoldDB" id="A0A1R1ECG3"/>
<name>A0A1R1ECG3_9BACL</name>
<accession>A0A1R1ECG3</accession>
<gene>
    <name evidence="1" type="ORF">BK138_29840</name>
</gene>
<dbReference type="Proteomes" id="UP000187172">
    <property type="component" value="Unassembled WGS sequence"/>
</dbReference>
<reference evidence="1 2" key="1">
    <citation type="submission" date="2016-11" db="EMBL/GenBank/DDBJ databases">
        <title>Paenibacillus species isolates.</title>
        <authorList>
            <person name="Beno S.M."/>
        </authorList>
    </citation>
    <scope>NUCLEOTIDE SEQUENCE [LARGE SCALE GENOMIC DNA]</scope>
    <source>
        <strain evidence="1 2">FSL R5-0378</strain>
    </source>
</reference>
<protein>
    <submittedName>
        <fullName evidence="1">Uncharacterized protein</fullName>
    </submittedName>
</protein>
<evidence type="ECO:0000313" key="2">
    <source>
        <dbReference type="Proteomes" id="UP000187172"/>
    </source>
</evidence>
<sequence>MKEGEKVISIHSQERWQRRDLELTNWVECVKPRRRTKQTAWLGNIEVDTEIFGALVSLKRLGLQTEFSCAGVSPLDEPVDHSMYAYITLFASEKAHRFVQFAIRMMKHRLLVTFEPLRDRYDLSSFFIGHNRSFCILLHHCAESFVQWEMDRNADMN</sequence>
<keyword evidence="2" id="KW-1185">Reference proteome</keyword>